<dbReference type="InterPro" id="IPR008271">
    <property type="entry name" value="Ser/Thr_kinase_AS"/>
</dbReference>
<dbReference type="Pfam" id="PF00069">
    <property type="entry name" value="Pkinase"/>
    <property type="match status" value="1"/>
</dbReference>
<dbReference type="PANTHER" id="PTHR45707">
    <property type="entry name" value="C2 CALCIUM/LIPID-BINDING PLANT PHOSPHORIBOSYLTRANSFERASE FAMILY PROTEIN"/>
    <property type="match status" value="1"/>
</dbReference>
<evidence type="ECO:0000256" key="7">
    <source>
        <dbReference type="ARBA" id="ARBA00047899"/>
    </source>
</evidence>
<dbReference type="AlphaFoldDB" id="A0A0E0LZ79"/>
<dbReference type="STRING" id="4537.A0A0E0LZ79"/>
<evidence type="ECO:0000313" key="11">
    <source>
        <dbReference type="Proteomes" id="UP000026962"/>
    </source>
</evidence>
<feature type="domain" description="Protein kinase" evidence="9">
    <location>
        <begin position="1"/>
        <end position="180"/>
    </location>
</feature>
<dbReference type="EnsemblPlants" id="OPUNC09G03110.1">
    <property type="protein sequence ID" value="OPUNC09G03110.1"/>
    <property type="gene ID" value="OPUNC09G03110"/>
</dbReference>
<comment type="catalytic activity">
    <reaction evidence="8">
        <text>L-seryl-[protein] + ATP = O-phospho-L-seryl-[protein] + ADP + H(+)</text>
        <dbReference type="Rhea" id="RHEA:17989"/>
        <dbReference type="Rhea" id="RHEA-COMP:9863"/>
        <dbReference type="Rhea" id="RHEA-COMP:11604"/>
        <dbReference type="ChEBI" id="CHEBI:15378"/>
        <dbReference type="ChEBI" id="CHEBI:29999"/>
        <dbReference type="ChEBI" id="CHEBI:30616"/>
        <dbReference type="ChEBI" id="CHEBI:83421"/>
        <dbReference type="ChEBI" id="CHEBI:456216"/>
        <dbReference type="EC" id="2.7.11.1"/>
    </reaction>
</comment>
<evidence type="ECO:0000256" key="6">
    <source>
        <dbReference type="ARBA" id="ARBA00022840"/>
    </source>
</evidence>
<keyword evidence="2" id="KW-0723">Serine/threonine-protein kinase</keyword>
<name>A0A0E0LZ79_ORYPU</name>
<keyword evidence="4" id="KW-0547">Nucleotide-binding</keyword>
<evidence type="ECO:0000313" key="10">
    <source>
        <dbReference type="EnsemblPlants" id="OPUNC09G03110.1"/>
    </source>
</evidence>
<keyword evidence="11" id="KW-1185">Reference proteome</keyword>
<organism evidence="10">
    <name type="scientific">Oryza punctata</name>
    <name type="common">Red rice</name>
    <dbReference type="NCBI Taxonomy" id="4537"/>
    <lineage>
        <taxon>Eukaryota</taxon>
        <taxon>Viridiplantae</taxon>
        <taxon>Streptophyta</taxon>
        <taxon>Embryophyta</taxon>
        <taxon>Tracheophyta</taxon>
        <taxon>Spermatophyta</taxon>
        <taxon>Magnoliopsida</taxon>
        <taxon>Liliopsida</taxon>
        <taxon>Poales</taxon>
        <taxon>Poaceae</taxon>
        <taxon>BOP clade</taxon>
        <taxon>Oryzoideae</taxon>
        <taxon>Oryzeae</taxon>
        <taxon>Oryzinae</taxon>
        <taxon>Oryza</taxon>
    </lineage>
</organism>
<keyword evidence="5" id="KW-0418">Kinase</keyword>
<evidence type="ECO:0000256" key="3">
    <source>
        <dbReference type="ARBA" id="ARBA00022679"/>
    </source>
</evidence>
<dbReference type="PROSITE" id="PS00108">
    <property type="entry name" value="PROTEIN_KINASE_ST"/>
    <property type="match status" value="1"/>
</dbReference>
<keyword evidence="6" id="KW-0067">ATP-binding</keyword>
<dbReference type="InterPro" id="IPR000719">
    <property type="entry name" value="Prot_kinase_dom"/>
</dbReference>
<keyword evidence="3" id="KW-0808">Transferase</keyword>
<evidence type="ECO:0000256" key="2">
    <source>
        <dbReference type="ARBA" id="ARBA00022527"/>
    </source>
</evidence>
<dbReference type="eggNOG" id="ENOG502QWDY">
    <property type="taxonomic scope" value="Eukaryota"/>
</dbReference>
<protein>
    <recommendedName>
        <fullName evidence="1">non-specific serine/threonine protein kinase</fullName>
        <ecNumber evidence="1">2.7.11.1</ecNumber>
    </recommendedName>
</protein>
<dbReference type="GO" id="GO:0004674">
    <property type="term" value="F:protein serine/threonine kinase activity"/>
    <property type="evidence" value="ECO:0007669"/>
    <property type="project" value="UniProtKB-KW"/>
</dbReference>
<evidence type="ECO:0000256" key="5">
    <source>
        <dbReference type="ARBA" id="ARBA00022777"/>
    </source>
</evidence>
<evidence type="ECO:0000256" key="4">
    <source>
        <dbReference type="ARBA" id="ARBA00022741"/>
    </source>
</evidence>
<sequence>MRFNIINGICRGLCFLHEGYDNPIIHLDLKPSNILLDSNLSPKIADFGLSRLFGEQQTRTYTQNVVGSIGYMAPEYLERGEISTKCDIYSLGMLIIEITTGEKNSHPENDASGRFFIGNVRQNWKNREYVTSKYSSLDSEHLTQIETCIEIALNCVAAMPRERPSISQIIKTLQGGGAAK</sequence>
<evidence type="ECO:0000259" key="9">
    <source>
        <dbReference type="PROSITE" id="PS50011"/>
    </source>
</evidence>
<accession>A0A0E0LZ79</accession>
<reference evidence="10" key="1">
    <citation type="submission" date="2015-04" db="UniProtKB">
        <authorList>
            <consortium name="EnsemblPlants"/>
        </authorList>
    </citation>
    <scope>IDENTIFICATION</scope>
</reference>
<dbReference type="GO" id="GO:0005524">
    <property type="term" value="F:ATP binding"/>
    <property type="evidence" value="ECO:0007669"/>
    <property type="project" value="UniProtKB-KW"/>
</dbReference>
<dbReference type="PANTHER" id="PTHR45707:SF59">
    <property type="entry name" value="PROTEIN KINASE DOMAIN-CONTAINING PROTEIN"/>
    <property type="match status" value="1"/>
</dbReference>
<dbReference type="HOGENOM" id="CLU_000288_21_3_1"/>
<dbReference type="Gene3D" id="1.10.510.10">
    <property type="entry name" value="Transferase(Phosphotransferase) domain 1"/>
    <property type="match status" value="1"/>
</dbReference>
<dbReference type="EC" id="2.7.11.1" evidence="1"/>
<proteinExistence type="predicted"/>
<evidence type="ECO:0000256" key="8">
    <source>
        <dbReference type="ARBA" id="ARBA00048679"/>
    </source>
</evidence>
<dbReference type="SUPFAM" id="SSF56112">
    <property type="entry name" value="Protein kinase-like (PK-like)"/>
    <property type="match status" value="1"/>
</dbReference>
<dbReference type="Proteomes" id="UP000026962">
    <property type="component" value="Chromosome 9"/>
</dbReference>
<dbReference type="FunFam" id="1.10.510.10:FF:001023">
    <property type="entry name" value="Os07g0541700 protein"/>
    <property type="match status" value="1"/>
</dbReference>
<comment type="catalytic activity">
    <reaction evidence="7">
        <text>L-threonyl-[protein] + ATP = O-phospho-L-threonyl-[protein] + ADP + H(+)</text>
        <dbReference type="Rhea" id="RHEA:46608"/>
        <dbReference type="Rhea" id="RHEA-COMP:11060"/>
        <dbReference type="Rhea" id="RHEA-COMP:11605"/>
        <dbReference type="ChEBI" id="CHEBI:15378"/>
        <dbReference type="ChEBI" id="CHEBI:30013"/>
        <dbReference type="ChEBI" id="CHEBI:30616"/>
        <dbReference type="ChEBI" id="CHEBI:61977"/>
        <dbReference type="ChEBI" id="CHEBI:456216"/>
        <dbReference type="EC" id="2.7.11.1"/>
    </reaction>
</comment>
<dbReference type="OMA" id="AMPRERP"/>
<dbReference type="Gramene" id="OPUNC09G03110.1">
    <property type="protein sequence ID" value="OPUNC09G03110.1"/>
    <property type="gene ID" value="OPUNC09G03110"/>
</dbReference>
<dbReference type="PROSITE" id="PS50011">
    <property type="entry name" value="PROTEIN_KINASE_DOM"/>
    <property type="match status" value="1"/>
</dbReference>
<reference evidence="10" key="2">
    <citation type="submission" date="2018-05" db="EMBL/GenBank/DDBJ databases">
        <title>OpunRS2 (Oryza punctata Reference Sequence Version 2).</title>
        <authorList>
            <person name="Zhang J."/>
            <person name="Kudrna D."/>
            <person name="Lee S."/>
            <person name="Talag J."/>
            <person name="Welchert J."/>
            <person name="Wing R.A."/>
        </authorList>
    </citation>
    <scope>NUCLEOTIDE SEQUENCE [LARGE SCALE GENOMIC DNA]</scope>
</reference>
<dbReference type="SMART" id="SM00220">
    <property type="entry name" value="S_TKc"/>
    <property type="match status" value="1"/>
</dbReference>
<dbReference type="InterPro" id="IPR011009">
    <property type="entry name" value="Kinase-like_dom_sf"/>
</dbReference>
<evidence type="ECO:0000256" key="1">
    <source>
        <dbReference type="ARBA" id="ARBA00012513"/>
    </source>
</evidence>